<feature type="region of interest" description="Disordered" evidence="1">
    <location>
        <begin position="61"/>
        <end position="109"/>
    </location>
</feature>
<sequence>MIFHRLDLLLDVRCAFEVVYSTLSFIVFSLTMTKTADRIAVANIILPTKISTAEAHEINVKYESRAHTRESVSRPRRPRHGPVPRVQRSSDERPGDRREALGAREQEERRQRLVRVHLLRRGRPYGAEAAALAPRQLLGVRREDWGEGTHHGAEQHGEQ</sequence>
<comment type="caution">
    <text evidence="2">The sequence shown here is derived from an EMBL/GenBank/DDBJ whole genome shotgun (WGS) entry which is preliminary data.</text>
</comment>
<dbReference type="AlphaFoldDB" id="A0AAD2HV84"/>
<feature type="non-terminal residue" evidence="2">
    <location>
        <position position="159"/>
    </location>
</feature>
<organism evidence="2 3">
    <name type="scientific">Mycena citricolor</name>
    <dbReference type="NCBI Taxonomy" id="2018698"/>
    <lineage>
        <taxon>Eukaryota</taxon>
        <taxon>Fungi</taxon>
        <taxon>Dikarya</taxon>
        <taxon>Basidiomycota</taxon>
        <taxon>Agaricomycotina</taxon>
        <taxon>Agaricomycetes</taxon>
        <taxon>Agaricomycetidae</taxon>
        <taxon>Agaricales</taxon>
        <taxon>Marasmiineae</taxon>
        <taxon>Mycenaceae</taxon>
        <taxon>Mycena</taxon>
    </lineage>
</organism>
<evidence type="ECO:0000313" key="2">
    <source>
        <dbReference type="EMBL" id="CAK5280787.1"/>
    </source>
</evidence>
<feature type="compositionally biased region" description="Basic and acidic residues" evidence="1">
    <location>
        <begin position="61"/>
        <end position="73"/>
    </location>
</feature>
<proteinExistence type="predicted"/>
<name>A0AAD2HV84_9AGAR</name>
<reference evidence="2" key="1">
    <citation type="submission" date="2023-11" db="EMBL/GenBank/DDBJ databases">
        <authorList>
            <person name="De Vega J J."/>
            <person name="De Vega J J."/>
        </authorList>
    </citation>
    <scope>NUCLEOTIDE SEQUENCE</scope>
</reference>
<accession>A0AAD2HV84</accession>
<dbReference type="EMBL" id="CAVNYO010000440">
    <property type="protein sequence ID" value="CAK5280787.1"/>
    <property type="molecule type" value="Genomic_DNA"/>
</dbReference>
<keyword evidence="3" id="KW-1185">Reference proteome</keyword>
<evidence type="ECO:0000313" key="3">
    <source>
        <dbReference type="Proteomes" id="UP001295794"/>
    </source>
</evidence>
<evidence type="ECO:0000256" key="1">
    <source>
        <dbReference type="SAM" id="MobiDB-lite"/>
    </source>
</evidence>
<protein>
    <submittedName>
        <fullName evidence="2">Uncharacterized protein</fullName>
    </submittedName>
</protein>
<gene>
    <name evidence="2" type="ORF">MYCIT1_LOCUS31421</name>
</gene>
<feature type="compositionally biased region" description="Basic and acidic residues" evidence="1">
    <location>
        <begin position="88"/>
        <end position="109"/>
    </location>
</feature>
<dbReference type="Proteomes" id="UP001295794">
    <property type="component" value="Unassembled WGS sequence"/>
</dbReference>